<evidence type="ECO:0000313" key="6">
    <source>
        <dbReference type="EMBL" id="GMM33251.1"/>
    </source>
</evidence>
<dbReference type="EMBL" id="BTFZ01000001">
    <property type="protein sequence ID" value="GMM33251.1"/>
    <property type="molecule type" value="Genomic_DNA"/>
</dbReference>
<keyword evidence="2 5" id="KW-0812">Transmembrane</keyword>
<dbReference type="CDD" id="cd06662">
    <property type="entry name" value="SURF1"/>
    <property type="match status" value="1"/>
</dbReference>
<dbReference type="RefSeq" id="XP_064850251.1">
    <property type="nucleotide sequence ID" value="XM_064994179.1"/>
</dbReference>
<keyword evidence="7" id="KW-1185">Reference proteome</keyword>
<protein>
    <recommendedName>
        <fullName evidence="5">SURF1-like protein</fullName>
    </recommendedName>
</protein>
<dbReference type="AlphaFoldDB" id="A0AAV5QF25"/>
<comment type="function">
    <text evidence="5">Probably involved in the biogenesis of the COX complex.</text>
</comment>
<comment type="similarity">
    <text evidence="5">Belongs to the SURF1 family.</text>
</comment>
<evidence type="ECO:0000256" key="3">
    <source>
        <dbReference type="ARBA" id="ARBA00022989"/>
    </source>
</evidence>
<dbReference type="PANTHER" id="PTHR23427:SF2">
    <property type="entry name" value="SURFEIT LOCUS PROTEIN 1"/>
    <property type="match status" value="1"/>
</dbReference>
<dbReference type="PROSITE" id="PS50895">
    <property type="entry name" value="SURF1"/>
    <property type="match status" value="1"/>
</dbReference>
<evidence type="ECO:0000313" key="7">
    <source>
        <dbReference type="Proteomes" id="UP001360560"/>
    </source>
</evidence>
<dbReference type="GO" id="GO:0033617">
    <property type="term" value="P:mitochondrial respiratory chain complex IV assembly"/>
    <property type="evidence" value="ECO:0007669"/>
    <property type="project" value="TreeGrafter"/>
</dbReference>
<comment type="subcellular location">
    <subcellularLocation>
        <location evidence="1">Membrane</location>
    </subcellularLocation>
    <subcellularLocation>
        <location evidence="5">Mitochondrion inner membrane</location>
        <topology evidence="5">Multi-pass membrane protein</topology>
    </subcellularLocation>
</comment>
<dbReference type="InterPro" id="IPR002994">
    <property type="entry name" value="Surf1/Shy1"/>
</dbReference>
<dbReference type="Proteomes" id="UP001360560">
    <property type="component" value="Unassembled WGS sequence"/>
</dbReference>
<keyword evidence="3 5" id="KW-1133">Transmembrane helix</keyword>
<evidence type="ECO:0000256" key="4">
    <source>
        <dbReference type="ARBA" id="ARBA00023136"/>
    </source>
</evidence>
<evidence type="ECO:0000256" key="2">
    <source>
        <dbReference type="ARBA" id="ARBA00022692"/>
    </source>
</evidence>
<keyword evidence="5" id="KW-0999">Mitochondrion inner membrane</keyword>
<accession>A0AAV5QF25</accession>
<evidence type="ECO:0000256" key="5">
    <source>
        <dbReference type="RuleBase" id="RU363076"/>
    </source>
</evidence>
<dbReference type="PANTHER" id="PTHR23427">
    <property type="entry name" value="SURFEIT LOCUS PROTEIN"/>
    <property type="match status" value="1"/>
</dbReference>
<sequence>MVGARILAQSSRIRLLTAAGYKRSFASFVNTDFKSVRPSNLHSNGILHKQEHPNLLAKRLITNLRVSRDLQDKDTGKSDERFRKIKNGIVLSLLILFPIVCLNLGNWQYKRLHWKTDLIYKLKDRVDSQSVDIQKVVVPTDTDEITQLEDDLEFTKFKIRGKFVHEEELFVGPRVSDEIRGYFVYTPFIITSEGPNKGKKIIVSRGFIGEKKVSPQSRLENNKLAELALPMGEVTIECLLRRRVKPGSMALDNDKNIRLLAYVDIYDIAERTDSIPIYFQQMRDLSDKSLNTSLKHESSPSNDYKPWWKLWGSNATPQPKVEQLGGSGRIHEFTKSQFLRNGVPLGTTGDINIRNNHLEYLITWYSLALVSTVLIYFVVRKKTVNPLQEKLKHAKRLQ</sequence>
<feature type="transmembrane region" description="Helical" evidence="5">
    <location>
        <begin position="360"/>
        <end position="379"/>
    </location>
</feature>
<dbReference type="Pfam" id="PF02104">
    <property type="entry name" value="SURF1"/>
    <property type="match status" value="1"/>
</dbReference>
<name>A0AAV5QF25_9ASCO</name>
<gene>
    <name evidence="6" type="ORF">DASC09_005760</name>
</gene>
<keyword evidence="4 5" id="KW-0472">Membrane</keyword>
<dbReference type="GeneID" id="90071230"/>
<dbReference type="InterPro" id="IPR045214">
    <property type="entry name" value="Surf1/Surf4"/>
</dbReference>
<proteinExistence type="inferred from homology"/>
<organism evidence="6 7">
    <name type="scientific">Saccharomycopsis crataegensis</name>
    <dbReference type="NCBI Taxonomy" id="43959"/>
    <lineage>
        <taxon>Eukaryota</taxon>
        <taxon>Fungi</taxon>
        <taxon>Dikarya</taxon>
        <taxon>Ascomycota</taxon>
        <taxon>Saccharomycotina</taxon>
        <taxon>Saccharomycetes</taxon>
        <taxon>Saccharomycopsidaceae</taxon>
        <taxon>Saccharomycopsis</taxon>
    </lineage>
</organism>
<reference evidence="6 7" key="1">
    <citation type="journal article" date="2023" name="Elife">
        <title>Identification of key yeast species and microbe-microbe interactions impacting larval growth of Drosophila in the wild.</title>
        <authorList>
            <person name="Mure A."/>
            <person name="Sugiura Y."/>
            <person name="Maeda R."/>
            <person name="Honda K."/>
            <person name="Sakurai N."/>
            <person name="Takahashi Y."/>
            <person name="Watada M."/>
            <person name="Katoh T."/>
            <person name="Gotoh A."/>
            <person name="Gotoh Y."/>
            <person name="Taniguchi I."/>
            <person name="Nakamura K."/>
            <person name="Hayashi T."/>
            <person name="Katayama T."/>
            <person name="Uemura T."/>
            <person name="Hattori Y."/>
        </authorList>
    </citation>
    <scope>NUCLEOTIDE SEQUENCE [LARGE SCALE GENOMIC DNA]</scope>
    <source>
        <strain evidence="6 7">SC-9</strain>
    </source>
</reference>
<comment type="caution">
    <text evidence="6">The sequence shown here is derived from an EMBL/GenBank/DDBJ whole genome shotgun (WGS) entry which is preliminary data.</text>
</comment>
<feature type="transmembrane region" description="Helical" evidence="5">
    <location>
        <begin position="89"/>
        <end position="109"/>
    </location>
</feature>
<keyword evidence="5" id="KW-0496">Mitochondrion</keyword>
<evidence type="ECO:0000256" key="1">
    <source>
        <dbReference type="ARBA" id="ARBA00004370"/>
    </source>
</evidence>
<dbReference type="GO" id="GO:0005743">
    <property type="term" value="C:mitochondrial inner membrane"/>
    <property type="evidence" value="ECO:0007669"/>
    <property type="project" value="UniProtKB-SubCell"/>
</dbReference>